<protein>
    <submittedName>
        <fullName evidence="13">Retrovirus-related pol polyprotein from transposon TNT 1-94</fullName>
    </submittedName>
</protein>
<evidence type="ECO:0000256" key="2">
    <source>
        <dbReference type="ARBA" id="ARBA00022723"/>
    </source>
</evidence>
<keyword evidence="1" id="KW-0540">Nuclease</keyword>
<evidence type="ECO:0000256" key="4">
    <source>
        <dbReference type="ARBA" id="ARBA00022801"/>
    </source>
</evidence>
<dbReference type="PANTHER" id="PTHR42648">
    <property type="entry name" value="TRANSPOSASE, PUTATIVE-RELATED"/>
    <property type="match status" value="1"/>
</dbReference>
<keyword evidence="5" id="KW-0460">Magnesium</keyword>
<gene>
    <name evidence="13" type="ORF">Tco_1002970</name>
</gene>
<feature type="domain" description="GAG-pre-integrase" evidence="12">
    <location>
        <begin position="865"/>
        <end position="937"/>
    </location>
</feature>
<keyword evidence="8" id="KW-0239">DNA-directed DNA polymerase</keyword>
<evidence type="ECO:0000313" key="13">
    <source>
        <dbReference type="EMBL" id="GJT59437.1"/>
    </source>
</evidence>
<keyword evidence="8" id="KW-0808">Transferase</keyword>
<keyword evidence="8" id="KW-0548">Nucleotidyltransferase</keyword>
<keyword evidence="9" id="KW-0233">DNA recombination</keyword>
<dbReference type="EMBL" id="BQNB010017110">
    <property type="protein sequence ID" value="GJT59437.1"/>
    <property type="molecule type" value="Genomic_DNA"/>
</dbReference>
<keyword evidence="3" id="KW-0255">Endonuclease</keyword>
<evidence type="ECO:0000313" key="14">
    <source>
        <dbReference type="Proteomes" id="UP001151760"/>
    </source>
</evidence>
<evidence type="ECO:0000256" key="10">
    <source>
        <dbReference type="SAM" id="Coils"/>
    </source>
</evidence>
<dbReference type="SUPFAM" id="SSF53098">
    <property type="entry name" value="Ribonuclease H-like"/>
    <property type="match status" value="1"/>
</dbReference>
<evidence type="ECO:0000256" key="3">
    <source>
        <dbReference type="ARBA" id="ARBA00022759"/>
    </source>
</evidence>
<dbReference type="InterPro" id="IPR012337">
    <property type="entry name" value="RNaseH-like_sf"/>
</dbReference>
<evidence type="ECO:0000256" key="1">
    <source>
        <dbReference type="ARBA" id="ARBA00022722"/>
    </source>
</evidence>
<dbReference type="Pfam" id="PF14223">
    <property type="entry name" value="Retrotran_gag_2"/>
    <property type="match status" value="1"/>
</dbReference>
<dbReference type="InterPro" id="IPR039537">
    <property type="entry name" value="Retrotran_Ty1/copia-like"/>
</dbReference>
<feature type="compositionally biased region" description="Polar residues" evidence="11">
    <location>
        <begin position="567"/>
        <end position="576"/>
    </location>
</feature>
<sequence>MTTLAEFMIIAGADNRPPMLEKSLYYSWKSPDGTTKTKKYEELSATEKIQADCDCKATNIVIQGLSPDVYAIVNHHKVIKEIWDRVKLLMQGTKLSLQEKECKLYDEFDKFTFVKGETLYQYYWRFDQLINNMNVINMSMRAVQVNTKFLNSLPPEWSKFVMDVKLARDLHTTNYDQLYSYLEQHVVHANEARLMSERYQDPLAFVANYNQPPPQLTNYHSQYNPTHVTQQINNMIPQVHSPQSFSPMPRNVAWFKEMAMLAKAQEARQILDEEQLAFLTDPGIPDGQAVQTTIPNTTAFQTKDLDVYDSDCDDVFNVKEKANQEKNNESVTAELERYKERVKTFKQRLNVDFSTRKKMIDSQMDDMIKEKLALKQEIDSLEQNLSNQIKERNLYCKHLLVISDKHVASPVFDDEETLILEEGYVVMNSIALFDDVNVEMQSSESCVKCLNLDAELLNKQNKYNDLSKQYFKNNDLKAQLQAKDTTIYKLKEHIKSMRENDKEKKVKHEMDEIETINIKLEHSVAKLLSENELLHKEIKHLKKIYKDQFDSIKKMRALSKEHGLKCSTSTCRSQPIDNKKNDRILQKPSSNRKNKVEAQPRKVNKKNRVKEPICDDNVKHTMLNANSQLICVKCKQCMFDANHDVCFLDFVNDVNMHAKSKSKSKKSQVHNIWKPTGKVFTDVGLKWKPTGRLFTIVGNSCPLTRITPKKIVHLKETTSNSVETPKPEIKVYSRRPKQIKSVGSSKKAKIVESKIANNSEPNHLWGSNATDVPSSSSLVNDRLSRLFSGTVRFGNDQVAKIMGYGDYQLGNVIISRVYYVEGLGHNLFFIGQFCDADFEVSFRKNTCFIQNLEGVDLLSGSRDTNLYTISLDDMLKTSSICLLSKESKTKSWLWHHRLSHLNFGTLNKLVKDGLARGIQKIKFQKDHLCSACALGKSKKSSHQPKAEDTNQEKLYLLHMDLYGPMRVESINRKMYILVINDDYSRFTWVRFLRSKDEAPDAIIKCIKNFQVRLNATIRNV</sequence>
<evidence type="ECO:0000256" key="9">
    <source>
        <dbReference type="ARBA" id="ARBA00023172"/>
    </source>
</evidence>
<keyword evidence="2" id="KW-0479">Metal-binding</keyword>
<evidence type="ECO:0000256" key="11">
    <source>
        <dbReference type="SAM" id="MobiDB-lite"/>
    </source>
</evidence>
<feature type="region of interest" description="Disordered" evidence="11">
    <location>
        <begin position="567"/>
        <end position="605"/>
    </location>
</feature>
<dbReference type="Proteomes" id="UP001151760">
    <property type="component" value="Unassembled WGS sequence"/>
</dbReference>
<dbReference type="Pfam" id="PF13976">
    <property type="entry name" value="gag_pre-integrs"/>
    <property type="match status" value="1"/>
</dbReference>
<evidence type="ECO:0000256" key="5">
    <source>
        <dbReference type="ARBA" id="ARBA00022842"/>
    </source>
</evidence>
<evidence type="ECO:0000256" key="7">
    <source>
        <dbReference type="ARBA" id="ARBA00022918"/>
    </source>
</evidence>
<organism evidence="13 14">
    <name type="scientific">Tanacetum coccineum</name>
    <dbReference type="NCBI Taxonomy" id="301880"/>
    <lineage>
        <taxon>Eukaryota</taxon>
        <taxon>Viridiplantae</taxon>
        <taxon>Streptophyta</taxon>
        <taxon>Embryophyta</taxon>
        <taxon>Tracheophyta</taxon>
        <taxon>Spermatophyta</taxon>
        <taxon>Magnoliopsida</taxon>
        <taxon>eudicotyledons</taxon>
        <taxon>Gunneridae</taxon>
        <taxon>Pentapetalae</taxon>
        <taxon>asterids</taxon>
        <taxon>campanulids</taxon>
        <taxon>Asterales</taxon>
        <taxon>Asteraceae</taxon>
        <taxon>Asteroideae</taxon>
        <taxon>Anthemideae</taxon>
        <taxon>Anthemidinae</taxon>
        <taxon>Tanacetum</taxon>
    </lineage>
</organism>
<feature type="coiled-coil region" evidence="10">
    <location>
        <begin position="321"/>
        <end position="391"/>
    </location>
</feature>
<dbReference type="InterPro" id="IPR025724">
    <property type="entry name" value="GAG-pre-integrase_dom"/>
</dbReference>
<evidence type="ECO:0000256" key="8">
    <source>
        <dbReference type="ARBA" id="ARBA00022932"/>
    </source>
</evidence>
<proteinExistence type="predicted"/>
<keyword evidence="4" id="KW-0378">Hydrolase</keyword>
<keyword evidence="14" id="KW-1185">Reference proteome</keyword>
<reference evidence="13" key="2">
    <citation type="submission" date="2022-01" db="EMBL/GenBank/DDBJ databases">
        <authorList>
            <person name="Yamashiro T."/>
            <person name="Shiraishi A."/>
            <person name="Satake H."/>
            <person name="Nakayama K."/>
        </authorList>
    </citation>
    <scope>NUCLEOTIDE SEQUENCE</scope>
</reference>
<comment type="caution">
    <text evidence="13">The sequence shown here is derived from an EMBL/GenBank/DDBJ whole genome shotgun (WGS) entry which is preliminary data.</text>
</comment>
<keyword evidence="10" id="KW-0175">Coiled coil</keyword>
<dbReference type="Gene3D" id="3.30.420.10">
    <property type="entry name" value="Ribonuclease H-like superfamily/Ribonuclease H"/>
    <property type="match status" value="1"/>
</dbReference>
<evidence type="ECO:0000259" key="12">
    <source>
        <dbReference type="Pfam" id="PF13976"/>
    </source>
</evidence>
<dbReference type="PANTHER" id="PTHR42648:SF11">
    <property type="entry name" value="TRANSPOSON TY4-P GAG-POL POLYPROTEIN"/>
    <property type="match status" value="1"/>
</dbReference>
<dbReference type="InterPro" id="IPR036397">
    <property type="entry name" value="RNaseH_sf"/>
</dbReference>
<name>A0ABQ5FA36_9ASTR</name>
<reference evidence="13" key="1">
    <citation type="journal article" date="2022" name="Int. J. Mol. Sci.">
        <title>Draft Genome of Tanacetum Coccineum: Genomic Comparison of Closely Related Tanacetum-Family Plants.</title>
        <authorList>
            <person name="Yamashiro T."/>
            <person name="Shiraishi A."/>
            <person name="Nakayama K."/>
            <person name="Satake H."/>
        </authorList>
    </citation>
    <scope>NUCLEOTIDE SEQUENCE</scope>
</reference>
<keyword evidence="7" id="KW-0695">RNA-directed DNA polymerase</keyword>
<keyword evidence="6" id="KW-0229">DNA integration</keyword>
<evidence type="ECO:0000256" key="6">
    <source>
        <dbReference type="ARBA" id="ARBA00022908"/>
    </source>
</evidence>
<accession>A0ABQ5FA36</accession>